<dbReference type="AlphaFoldDB" id="A0AA38WP01"/>
<dbReference type="PROSITE" id="PS50994">
    <property type="entry name" value="INTEGRASE"/>
    <property type="match status" value="1"/>
</dbReference>
<gene>
    <name evidence="2" type="ORF">OSB04_011313</name>
</gene>
<dbReference type="Pfam" id="PF00665">
    <property type="entry name" value="rve"/>
    <property type="match status" value="1"/>
</dbReference>
<keyword evidence="3" id="KW-1185">Reference proteome</keyword>
<dbReference type="PANTHER" id="PTHR42648:SF32">
    <property type="entry name" value="RIBONUCLEASE H-LIKE DOMAIN, GAG-PRE-INTEGRASE DOMAIN PROTEIN-RELATED"/>
    <property type="match status" value="1"/>
</dbReference>
<sequence>MKYRVAKGKAKIYPIYEHLIIRFDRVSRPVRIEIHGDPHVSLMRGIYKNPTKRSSHKTKSDPSFDKPLQMLHVDLCGPIAKQSLNRKKYILVLIYEFSRYTWVEFIRTKSHVPMLLINLLKRLQFLHDMQVRVIRSDNGTEFKNSTIEDYLTSVGITYNFSTPRTPQQNVVVERKNRTLVEAATTMLNASSLPLTLWAEVVSTACYTHNRSLVVKRFEKTPYQLLYNKRSNIKFFHVFGCKCYVLNDREPVGKFDPKGDNVIFIGYAWDSLAYRVYVPRTQIVVVAPQTSYNIN</sequence>
<dbReference type="Pfam" id="PF25597">
    <property type="entry name" value="SH3_retrovirus"/>
    <property type="match status" value="1"/>
</dbReference>
<evidence type="ECO:0000259" key="1">
    <source>
        <dbReference type="PROSITE" id="PS50994"/>
    </source>
</evidence>
<dbReference type="SUPFAM" id="SSF53098">
    <property type="entry name" value="Ribonuclease H-like"/>
    <property type="match status" value="1"/>
</dbReference>
<dbReference type="Proteomes" id="UP001172457">
    <property type="component" value="Chromosome 3"/>
</dbReference>
<reference evidence="2" key="1">
    <citation type="submission" date="2023-03" db="EMBL/GenBank/DDBJ databases">
        <title>Chromosome-scale reference genome and RAD-based genetic map of yellow starthistle (Centaurea solstitialis) reveal putative structural variation and QTLs associated with invader traits.</title>
        <authorList>
            <person name="Reatini B."/>
            <person name="Cang F.A."/>
            <person name="Jiang Q."/>
            <person name="Mckibben M.T.W."/>
            <person name="Barker M.S."/>
            <person name="Rieseberg L.H."/>
            <person name="Dlugosch K.M."/>
        </authorList>
    </citation>
    <scope>NUCLEOTIDE SEQUENCE</scope>
    <source>
        <strain evidence="2">CAN-66</strain>
        <tissue evidence="2">Leaf</tissue>
    </source>
</reference>
<accession>A0AA38WP01</accession>
<evidence type="ECO:0000313" key="2">
    <source>
        <dbReference type="EMBL" id="KAJ9556699.1"/>
    </source>
</evidence>
<comment type="caution">
    <text evidence="2">The sequence shown here is derived from an EMBL/GenBank/DDBJ whole genome shotgun (WGS) entry which is preliminary data.</text>
</comment>
<proteinExistence type="predicted"/>
<dbReference type="InterPro" id="IPR012337">
    <property type="entry name" value="RNaseH-like_sf"/>
</dbReference>
<name>A0AA38WP01_9ASTR</name>
<dbReference type="InterPro" id="IPR001584">
    <property type="entry name" value="Integrase_cat-core"/>
</dbReference>
<dbReference type="InterPro" id="IPR039537">
    <property type="entry name" value="Retrotran_Ty1/copia-like"/>
</dbReference>
<dbReference type="GO" id="GO:0003676">
    <property type="term" value="F:nucleic acid binding"/>
    <property type="evidence" value="ECO:0007669"/>
    <property type="project" value="InterPro"/>
</dbReference>
<protein>
    <recommendedName>
        <fullName evidence="1">Integrase catalytic domain-containing protein</fullName>
    </recommendedName>
</protein>
<evidence type="ECO:0000313" key="3">
    <source>
        <dbReference type="Proteomes" id="UP001172457"/>
    </source>
</evidence>
<organism evidence="2 3">
    <name type="scientific">Centaurea solstitialis</name>
    <name type="common">yellow star-thistle</name>
    <dbReference type="NCBI Taxonomy" id="347529"/>
    <lineage>
        <taxon>Eukaryota</taxon>
        <taxon>Viridiplantae</taxon>
        <taxon>Streptophyta</taxon>
        <taxon>Embryophyta</taxon>
        <taxon>Tracheophyta</taxon>
        <taxon>Spermatophyta</taxon>
        <taxon>Magnoliopsida</taxon>
        <taxon>eudicotyledons</taxon>
        <taxon>Gunneridae</taxon>
        <taxon>Pentapetalae</taxon>
        <taxon>asterids</taxon>
        <taxon>campanulids</taxon>
        <taxon>Asterales</taxon>
        <taxon>Asteraceae</taxon>
        <taxon>Carduoideae</taxon>
        <taxon>Cardueae</taxon>
        <taxon>Centaureinae</taxon>
        <taxon>Centaurea</taxon>
    </lineage>
</organism>
<dbReference type="Gene3D" id="3.30.420.10">
    <property type="entry name" value="Ribonuclease H-like superfamily/Ribonuclease H"/>
    <property type="match status" value="1"/>
</dbReference>
<feature type="domain" description="Integrase catalytic" evidence="1">
    <location>
        <begin position="63"/>
        <end position="229"/>
    </location>
</feature>
<dbReference type="InterPro" id="IPR036397">
    <property type="entry name" value="RNaseH_sf"/>
</dbReference>
<dbReference type="InterPro" id="IPR057670">
    <property type="entry name" value="SH3_retrovirus"/>
</dbReference>
<dbReference type="EMBL" id="JARYMX010000003">
    <property type="protein sequence ID" value="KAJ9556699.1"/>
    <property type="molecule type" value="Genomic_DNA"/>
</dbReference>
<dbReference type="GO" id="GO:0015074">
    <property type="term" value="P:DNA integration"/>
    <property type="evidence" value="ECO:0007669"/>
    <property type="project" value="InterPro"/>
</dbReference>
<dbReference type="PANTHER" id="PTHR42648">
    <property type="entry name" value="TRANSPOSASE, PUTATIVE-RELATED"/>
    <property type="match status" value="1"/>
</dbReference>